<name>M1LNT3_9PROT</name>
<organism evidence="10 11">
    <name type="scientific">Candidatus Kinetoplastidibacterium crithidiae TCC036E</name>
    <dbReference type="NCBI Taxonomy" id="1208918"/>
    <lineage>
        <taxon>Bacteria</taxon>
        <taxon>Pseudomonadati</taxon>
        <taxon>Pseudomonadota</taxon>
        <taxon>Betaproteobacteria</taxon>
        <taxon>Candidatus Kinetoplastidibacterium</taxon>
    </lineage>
</organism>
<dbReference type="PANTHER" id="PTHR22854:SF2">
    <property type="entry name" value="INDOLE-3-GLYCEROL-PHOSPHATE SYNTHASE"/>
    <property type="match status" value="1"/>
</dbReference>
<evidence type="ECO:0000313" key="10">
    <source>
        <dbReference type="EMBL" id="AGF47342.1"/>
    </source>
</evidence>
<dbReference type="SUPFAM" id="SSF51366">
    <property type="entry name" value="Ribulose-phoshate binding barrel"/>
    <property type="match status" value="1"/>
</dbReference>
<dbReference type="GO" id="GO:0004425">
    <property type="term" value="F:indole-3-glycerol-phosphate synthase activity"/>
    <property type="evidence" value="ECO:0007669"/>
    <property type="project" value="UniProtKB-UniRule"/>
</dbReference>
<dbReference type="Pfam" id="PF00218">
    <property type="entry name" value="IGPS"/>
    <property type="match status" value="1"/>
</dbReference>
<evidence type="ECO:0000256" key="2">
    <source>
        <dbReference type="ARBA" id="ARBA00004696"/>
    </source>
</evidence>
<keyword evidence="4 8" id="KW-0210">Decarboxylase</keyword>
<dbReference type="Proteomes" id="UP000011686">
    <property type="component" value="Chromosome"/>
</dbReference>
<dbReference type="InterPro" id="IPR013798">
    <property type="entry name" value="Indole-3-glycerol_P_synth_dom"/>
</dbReference>
<dbReference type="InterPro" id="IPR011060">
    <property type="entry name" value="RibuloseP-bd_barrel"/>
</dbReference>
<dbReference type="KEGG" id="kct:CDEE_0255"/>
<evidence type="ECO:0000256" key="4">
    <source>
        <dbReference type="ARBA" id="ARBA00022793"/>
    </source>
</evidence>
<evidence type="ECO:0000313" key="11">
    <source>
        <dbReference type="Proteomes" id="UP000011686"/>
    </source>
</evidence>
<dbReference type="HAMAP" id="MF_00134_B">
    <property type="entry name" value="IGPS_B"/>
    <property type="match status" value="1"/>
</dbReference>
<dbReference type="STRING" id="1208918.CDEE_0255"/>
<dbReference type="AlphaFoldDB" id="M1LNT3"/>
<dbReference type="EC" id="4.1.1.48" evidence="8"/>
<dbReference type="CDD" id="cd00331">
    <property type="entry name" value="IGPS"/>
    <property type="match status" value="1"/>
</dbReference>
<dbReference type="PATRIC" id="fig|1208918.3.peg.39"/>
<dbReference type="UniPathway" id="UPA00035">
    <property type="reaction ID" value="UER00043"/>
</dbReference>
<keyword evidence="7 8" id="KW-0456">Lyase</keyword>
<keyword evidence="11" id="KW-1185">Reference proteome</keyword>
<evidence type="ECO:0000256" key="1">
    <source>
        <dbReference type="ARBA" id="ARBA00001633"/>
    </source>
</evidence>
<accession>M1LNT3</accession>
<evidence type="ECO:0000256" key="3">
    <source>
        <dbReference type="ARBA" id="ARBA00022605"/>
    </source>
</evidence>
<dbReference type="GO" id="GO:0004640">
    <property type="term" value="F:phosphoribosylanthranilate isomerase activity"/>
    <property type="evidence" value="ECO:0007669"/>
    <property type="project" value="TreeGrafter"/>
</dbReference>
<dbReference type="InterPro" id="IPR013785">
    <property type="entry name" value="Aldolase_TIM"/>
</dbReference>
<dbReference type="InterPro" id="IPR045186">
    <property type="entry name" value="Indole-3-glycerol_P_synth"/>
</dbReference>
<dbReference type="Gene3D" id="3.20.20.70">
    <property type="entry name" value="Aldolase class I"/>
    <property type="match status" value="1"/>
</dbReference>
<dbReference type="RefSeq" id="WP_015238883.1">
    <property type="nucleotide sequence ID" value="NC_020283.1"/>
</dbReference>
<dbReference type="eggNOG" id="COG0134">
    <property type="taxonomic scope" value="Bacteria"/>
</dbReference>
<evidence type="ECO:0000256" key="8">
    <source>
        <dbReference type="HAMAP-Rule" id="MF_00134"/>
    </source>
</evidence>
<feature type="domain" description="Indole-3-glycerol phosphate synthase" evidence="9">
    <location>
        <begin position="5"/>
        <end position="259"/>
    </location>
</feature>
<dbReference type="PROSITE" id="PS00614">
    <property type="entry name" value="IGPS"/>
    <property type="match status" value="1"/>
</dbReference>
<dbReference type="NCBIfam" id="NF001377">
    <property type="entry name" value="PRK00278.2-4"/>
    <property type="match status" value="1"/>
</dbReference>
<keyword evidence="6 8" id="KW-0057">Aromatic amino acid biosynthesis</keyword>
<keyword evidence="5 8" id="KW-0822">Tryptophan biosynthesis</keyword>
<keyword evidence="3 8" id="KW-0028">Amino-acid biosynthesis</keyword>
<reference evidence="10 11" key="1">
    <citation type="journal article" date="2013" name="Genome Biol. Evol.">
        <title>Genome evolution and phylogenomic analysis of candidatus kinetoplastibacterium, the betaproteobacterial endosymbionts of strigomonas and angomonas.</title>
        <authorList>
            <person name="Alves J.M."/>
            <person name="Serrano M.G."/>
            <person name="Maia da Silva F."/>
            <person name="Voegtly L.J."/>
            <person name="Matveyev A.V."/>
            <person name="Teixeira M.M."/>
            <person name="Camargo E.P."/>
            <person name="Buck G.A."/>
        </authorList>
    </citation>
    <scope>NUCLEOTIDE SEQUENCE [LARGE SCALE GENOMIC DNA]</scope>
    <source>
        <strain evidence="10 11">TCC036E</strain>
    </source>
</reference>
<proteinExistence type="inferred from homology"/>
<evidence type="ECO:0000256" key="5">
    <source>
        <dbReference type="ARBA" id="ARBA00022822"/>
    </source>
</evidence>
<dbReference type="GO" id="GO:0000162">
    <property type="term" value="P:L-tryptophan biosynthetic process"/>
    <property type="evidence" value="ECO:0007669"/>
    <property type="project" value="UniProtKB-UniRule"/>
</dbReference>
<comment type="similarity">
    <text evidence="8">Belongs to the TrpC family.</text>
</comment>
<sequence length="270" mass="30558">MNDLLKKIIDVKKDEILASKKNCNEQELLLKINNNDIRSFEKAIHKKIQNGYPAIIAEIKKASPSKGILSKNFNPSLFATSYEENGAACISVLTDQQFFQGSSEYLKQVKSACSLPILRKDFIIDDYQILESRAMGADCILLIVSALEKNKLYELENIALELGMDVLVETHNLKEVEIALNLKTPLIGINNRNLRNFKTDIKITIDLINFIPEDKIIITESGINSPEDLKFMRENKVNAFLIGEYFMKSDNPGEQLKTLLSNNIAKTNYI</sequence>
<comment type="pathway">
    <text evidence="2 8">Amino-acid biosynthesis; L-tryptophan biosynthesis; L-tryptophan from chorismate: step 4/5.</text>
</comment>
<evidence type="ECO:0000259" key="9">
    <source>
        <dbReference type="Pfam" id="PF00218"/>
    </source>
</evidence>
<dbReference type="InterPro" id="IPR001468">
    <property type="entry name" value="Indole-3-GlycerolPSynthase_CS"/>
</dbReference>
<evidence type="ECO:0000256" key="7">
    <source>
        <dbReference type="ARBA" id="ARBA00023239"/>
    </source>
</evidence>
<protein>
    <recommendedName>
        <fullName evidence="8">Indole-3-glycerol phosphate synthase</fullName>
        <shortName evidence="8">IGPS</shortName>
        <ecNumber evidence="8">4.1.1.48</ecNumber>
    </recommendedName>
</protein>
<gene>
    <name evidence="8" type="primary">trpC</name>
    <name evidence="10" type="ORF">CDEE_0255</name>
</gene>
<dbReference type="HAMAP" id="MF_00134_A">
    <property type="entry name" value="IGPS_A"/>
    <property type="match status" value="1"/>
</dbReference>
<evidence type="ECO:0000256" key="6">
    <source>
        <dbReference type="ARBA" id="ARBA00023141"/>
    </source>
</evidence>
<dbReference type="EMBL" id="CP003804">
    <property type="protein sequence ID" value="AGF47342.1"/>
    <property type="molecule type" value="Genomic_DNA"/>
</dbReference>
<comment type="catalytic activity">
    <reaction evidence="1 8">
        <text>1-(2-carboxyphenylamino)-1-deoxy-D-ribulose 5-phosphate + H(+) = (1S,2R)-1-C-(indol-3-yl)glycerol 3-phosphate + CO2 + H2O</text>
        <dbReference type="Rhea" id="RHEA:23476"/>
        <dbReference type="ChEBI" id="CHEBI:15377"/>
        <dbReference type="ChEBI" id="CHEBI:15378"/>
        <dbReference type="ChEBI" id="CHEBI:16526"/>
        <dbReference type="ChEBI" id="CHEBI:58613"/>
        <dbReference type="ChEBI" id="CHEBI:58866"/>
        <dbReference type="EC" id="4.1.1.48"/>
    </reaction>
</comment>
<dbReference type="HOGENOM" id="CLU_034247_2_0_4"/>
<dbReference type="PANTHER" id="PTHR22854">
    <property type="entry name" value="TRYPTOPHAN BIOSYNTHESIS PROTEIN"/>
    <property type="match status" value="1"/>
</dbReference>
<dbReference type="NCBIfam" id="NF001373">
    <property type="entry name" value="PRK00278.1-6"/>
    <property type="match status" value="1"/>
</dbReference>
<dbReference type="FunFam" id="3.20.20.70:FF:000024">
    <property type="entry name" value="Indole-3-glycerol phosphate synthase"/>
    <property type="match status" value="1"/>
</dbReference>